<reference evidence="1 2" key="1">
    <citation type="submission" date="2019-11" db="EMBL/GenBank/DDBJ databases">
        <title>Comparative genomics of hydrocarbon-degrading Desulfosarcina strains.</title>
        <authorList>
            <person name="Watanabe M."/>
            <person name="Kojima H."/>
            <person name="Fukui M."/>
        </authorList>
    </citation>
    <scope>NUCLEOTIDE SEQUENCE [LARGE SCALE GENOMIC DNA]</scope>
    <source>
        <strain evidence="1 2">PP31</strain>
    </source>
</reference>
<evidence type="ECO:0008006" key="3">
    <source>
        <dbReference type="Google" id="ProtNLM"/>
    </source>
</evidence>
<organism evidence="1 2">
    <name type="scientific">Desulfosarcina widdelii</name>
    <dbReference type="NCBI Taxonomy" id="947919"/>
    <lineage>
        <taxon>Bacteria</taxon>
        <taxon>Pseudomonadati</taxon>
        <taxon>Thermodesulfobacteriota</taxon>
        <taxon>Desulfobacteria</taxon>
        <taxon>Desulfobacterales</taxon>
        <taxon>Desulfosarcinaceae</taxon>
        <taxon>Desulfosarcina</taxon>
    </lineage>
</organism>
<name>A0A5K7Z2X0_9BACT</name>
<keyword evidence="2" id="KW-1185">Reference proteome</keyword>
<protein>
    <recommendedName>
        <fullName evidence="3">Terminase</fullName>
    </recommendedName>
</protein>
<dbReference type="OrthoDB" id="5451564at2"/>
<dbReference type="KEGG" id="dwd:DSCW_12780"/>
<dbReference type="Gene3D" id="3.40.50.300">
    <property type="entry name" value="P-loop containing nucleotide triphosphate hydrolases"/>
    <property type="match status" value="1"/>
</dbReference>
<gene>
    <name evidence="1" type="ORF">DSCW_12780</name>
</gene>
<dbReference type="Proteomes" id="UP000427769">
    <property type="component" value="Chromosome"/>
</dbReference>
<dbReference type="EMBL" id="AP021875">
    <property type="protein sequence ID" value="BBO73861.1"/>
    <property type="molecule type" value="Genomic_DNA"/>
</dbReference>
<dbReference type="InterPro" id="IPR027417">
    <property type="entry name" value="P-loop_NTPase"/>
</dbReference>
<proteinExistence type="predicted"/>
<evidence type="ECO:0000313" key="1">
    <source>
        <dbReference type="EMBL" id="BBO73861.1"/>
    </source>
</evidence>
<sequence>MTFKEKLKTWQSGLTGFNAWLQDIEPRILGRNNRYQPFTHTPKQKKFIKQVLATDRAGRFKHSISLNIEPRRHGKSTVFALIVLWFFTSRQNFTIQLLGSSEDHCRRVQFNTLKKIINASPKLAQLIPEQNQFAYTIQFPELRNVTQYSASNTATAFGDRINLMWCSDLHAFVDLAPFNALQASLLDSEDSLLFIDSNVDDTDGHVHGLQKEAVSDPDMLCQFTSYRDFEHYAKAAPAWIDRKKAARLQKTTFEPDFKRDILGQRSDAKNALFTSEIIQLCKSRYHAPVDDSATLTQGRAYKIGAGLDRAKSLIAGPRGDFTVWTVILKVATQGGEPKFYILNQHRFLINSTKAIKAVILEDHKRYGLDNVILENYEVSDLHSWMLENNINCELISAHDTNQNASFPEFYRIAKEGRFHFPAELATLESELSTFTYTHRKNNTYSFGHSSTKFHDDTVYSTNWAIFSLRREVLNLFEIADINCFNRSRNRHHCFLMGGNLELHCKKDCPAYDQVAIMWRQYRSFQVESEITLPDFFHSFVKVSGAVFYQSA</sequence>
<evidence type="ECO:0000313" key="2">
    <source>
        <dbReference type="Proteomes" id="UP000427769"/>
    </source>
</evidence>
<dbReference type="RefSeq" id="WP_155302935.1">
    <property type="nucleotide sequence ID" value="NZ_AP021875.1"/>
</dbReference>
<dbReference type="Gene3D" id="3.30.420.240">
    <property type="match status" value="1"/>
</dbReference>
<accession>A0A5K7Z2X0</accession>
<dbReference type="AlphaFoldDB" id="A0A5K7Z2X0"/>